<keyword evidence="3" id="KW-0788">Thiol protease</keyword>
<keyword evidence="1" id="KW-0645">Protease</keyword>
<evidence type="ECO:0000313" key="6">
    <source>
        <dbReference type="Proteomes" id="UP001596283"/>
    </source>
</evidence>
<dbReference type="InterPro" id="IPR005754">
    <property type="entry name" value="Sortase"/>
</dbReference>
<dbReference type="RefSeq" id="WP_125688707.1">
    <property type="nucleotide sequence ID" value="NZ_JBHSSI010000084.1"/>
</dbReference>
<organism evidence="5 6">
    <name type="scientific">Levilactobacillus fujinensis</name>
    <dbReference type="NCBI Taxonomy" id="2486024"/>
    <lineage>
        <taxon>Bacteria</taxon>
        <taxon>Bacillati</taxon>
        <taxon>Bacillota</taxon>
        <taxon>Bacilli</taxon>
        <taxon>Lactobacillales</taxon>
        <taxon>Lactobacillaceae</taxon>
        <taxon>Levilactobacillus</taxon>
    </lineage>
</organism>
<evidence type="ECO:0000256" key="3">
    <source>
        <dbReference type="ARBA" id="ARBA00022807"/>
    </source>
</evidence>
<dbReference type="InterPro" id="IPR023365">
    <property type="entry name" value="Sortase_dom-sf"/>
</dbReference>
<keyword evidence="4" id="KW-0812">Transmembrane</keyword>
<reference evidence="6" key="1">
    <citation type="journal article" date="2019" name="Int. J. Syst. Evol. Microbiol.">
        <title>The Global Catalogue of Microorganisms (GCM) 10K type strain sequencing project: providing services to taxonomists for standard genome sequencing and annotation.</title>
        <authorList>
            <consortium name="The Broad Institute Genomics Platform"/>
            <consortium name="The Broad Institute Genome Sequencing Center for Infectious Disease"/>
            <person name="Wu L."/>
            <person name="Ma J."/>
        </authorList>
    </citation>
    <scope>NUCLEOTIDE SEQUENCE [LARGE SCALE GENOMIC DNA]</scope>
    <source>
        <strain evidence="6">CCM 8908</strain>
    </source>
</reference>
<dbReference type="Gene3D" id="2.40.260.10">
    <property type="entry name" value="Sortase"/>
    <property type="match status" value="1"/>
</dbReference>
<evidence type="ECO:0000256" key="4">
    <source>
        <dbReference type="SAM" id="Phobius"/>
    </source>
</evidence>
<dbReference type="SUPFAM" id="SSF63817">
    <property type="entry name" value="Sortase"/>
    <property type="match status" value="1"/>
</dbReference>
<protein>
    <submittedName>
        <fullName evidence="5">Class A sortase</fullName>
    </submittedName>
</protein>
<proteinExistence type="predicted"/>
<dbReference type="NCBIfam" id="TIGR01076">
    <property type="entry name" value="sortase_fam"/>
    <property type="match status" value="1"/>
</dbReference>
<evidence type="ECO:0000313" key="5">
    <source>
        <dbReference type="EMBL" id="MFC6261873.1"/>
    </source>
</evidence>
<accession>A0ABW1TIP8</accession>
<dbReference type="Proteomes" id="UP001596283">
    <property type="component" value="Unassembled WGS sequence"/>
</dbReference>
<evidence type="ECO:0000256" key="2">
    <source>
        <dbReference type="ARBA" id="ARBA00022801"/>
    </source>
</evidence>
<dbReference type="CDD" id="cd06165">
    <property type="entry name" value="Sortase_A"/>
    <property type="match status" value="1"/>
</dbReference>
<keyword evidence="2" id="KW-0378">Hydrolase</keyword>
<dbReference type="EMBL" id="JBHSSI010000084">
    <property type="protein sequence ID" value="MFC6261873.1"/>
    <property type="molecule type" value="Genomic_DNA"/>
</dbReference>
<dbReference type="Pfam" id="PF04203">
    <property type="entry name" value="Sortase"/>
    <property type="match status" value="1"/>
</dbReference>
<dbReference type="InterPro" id="IPR042007">
    <property type="entry name" value="Sortase_A"/>
</dbReference>
<evidence type="ECO:0000256" key="1">
    <source>
        <dbReference type="ARBA" id="ARBA00022670"/>
    </source>
</evidence>
<gene>
    <name evidence="5" type="ORF">ACFP1C_13140</name>
</gene>
<feature type="transmembrane region" description="Helical" evidence="4">
    <location>
        <begin position="12"/>
        <end position="32"/>
    </location>
</feature>
<name>A0ABW1TIP8_9LACO</name>
<keyword evidence="4" id="KW-1133">Transmembrane helix</keyword>
<keyword evidence="6" id="KW-1185">Reference proteome</keyword>
<comment type="caution">
    <text evidence="5">The sequence shown here is derived from an EMBL/GenBank/DDBJ whole genome shotgun (WGS) entry which is preliminary data.</text>
</comment>
<sequence>MATGKRQAKRASLWLAVVMFLIGGGLILIGLMQNPSVTWLSDAATQGMTAESVQAATKTAQDEQGRTDPFNYAKTAQLTPLAVAGYGLRELTGTSDYGAIGQLRVPAVGLDLPIGVGVSNDVLVRGAGTLKADQQMGQGNYALAGHYMTTQRLLFSPLKGVRKGDSVTLTDKRRVYRYRVTRVEVIDRHKVDVIDDVPGKKLVTLITCNSARRGEPKRLVVQGELQSVKAAEGVSN</sequence>
<keyword evidence="4" id="KW-0472">Membrane</keyword>